<dbReference type="InterPro" id="IPR029069">
    <property type="entry name" value="HotDog_dom_sf"/>
</dbReference>
<comment type="pathway">
    <text evidence="3">Lipid metabolism; fatty acid metabolism.</text>
</comment>
<dbReference type="EMBL" id="LR782657">
    <property type="protein sequence ID" value="CAB3219763.1"/>
    <property type="molecule type" value="mRNA"/>
</dbReference>
<dbReference type="AlphaFoldDB" id="A0A6F9D6B2"/>
<dbReference type="FunFam" id="3.10.129.10:FF:000020">
    <property type="entry name" value="Acyl-coenzyme A thioesterase 11"/>
    <property type="match status" value="1"/>
</dbReference>
<evidence type="ECO:0000256" key="4">
    <source>
        <dbReference type="ARBA" id="ARBA00022490"/>
    </source>
</evidence>
<evidence type="ECO:0000259" key="9">
    <source>
        <dbReference type="PROSITE" id="PS50848"/>
    </source>
</evidence>
<dbReference type="SUPFAM" id="SSF55961">
    <property type="entry name" value="Bet v1-like"/>
    <property type="match status" value="1"/>
</dbReference>
<feature type="domain" description="START" evidence="9">
    <location>
        <begin position="411"/>
        <end position="573"/>
    </location>
</feature>
<feature type="domain" description="HotDog ACOT-type" evidence="10">
    <location>
        <begin position="222"/>
        <end position="337"/>
    </location>
</feature>
<evidence type="ECO:0000256" key="5">
    <source>
        <dbReference type="ARBA" id="ARBA00022737"/>
    </source>
</evidence>
<accession>A0A6F9D6B2</accession>
<dbReference type="InterPro" id="IPR006683">
    <property type="entry name" value="Thioestr_dom"/>
</dbReference>
<dbReference type="Pfam" id="PF01852">
    <property type="entry name" value="START"/>
    <property type="match status" value="1"/>
</dbReference>
<dbReference type="PANTHER" id="PTHR11049:SF16">
    <property type="entry name" value="PROTEIN VDLD"/>
    <property type="match status" value="1"/>
</dbReference>
<comment type="catalytic activity">
    <reaction evidence="1">
        <text>butanoyl-CoA + H2O = butanoate + CoA + H(+)</text>
        <dbReference type="Rhea" id="RHEA:40111"/>
        <dbReference type="ChEBI" id="CHEBI:15377"/>
        <dbReference type="ChEBI" id="CHEBI:15378"/>
        <dbReference type="ChEBI" id="CHEBI:17968"/>
        <dbReference type="ChEBI" id="CHEBI:57287"/>
        <dbReference type="ChEBI" id="CHEBI:57371"/>
    </reaction>
    <physiologicalReaction direction="left-to-right" evidence="1">
        <dbReference type="Rhea" id="RHEA:40112"/>
    </physiologicalReaction>
</comment>
<dbReference type="Gene3D" id="3.30.530.20">
    <property type="match status" value="1"/>
</dbReference>
<dbReference type="GO" id="GO:0008289">
    <property type="term" value="F:lipid binding"/>
    <property type="evidence" value="ECO:0007669"/>
    <property type="project" value="InterPro"/>
</dbReference>
<dbReference type="SUPFAM" id="SSF54637">
    <property type="entry name" value="Thioesterase/thiol ester dehydrase-isomerase"/>
    <property type="match status" value="2"/>
</dbReference>
<evidence type="ECO:0000313" key="11">
    <source>
        <dbReference type="EMBL" id="CAB3219763.1"/>
    </source>
</evidence>
<evidence type="ECO:0000256" key="1">
    <source>
        <dbReference type="ARBA" id="ARBA00000295"/>
    </source>
</evidence>
<organism evidence="11">
    <name type="scientific">Phallusia mammillata</name>
    <dbReference type="NCBI Taxonomy" id="59560"/>
    <lineage>
        <taxon>Eukaryota</taxon>
        <taxon>Metazoa</taxon>
        <taxon>Chordata</taxon>
        <taxon>Tunicata</taxon>
        <taxon>Ascidiacea</taxon>
        <taxon>Phlebobranchia</taxon>
        <taxon>Ascidiidae</taxon>
        <taxon>Phallusia</taxon>
    </lineage>
</organism>
<evidence type="ECO:0000256" key="3">
    <source>
        <dbReference type="ARBA" id="ARBA00004872"/>
    </source>
</evidence>
<sequence>MLTVNCAIQNVVECLWKTPQKASKAVCSIQVENVVFPTETSIKMSQVIQSNHINKYNVLDGGQLLKWVDTCACLSAERLAGHPCVTVSVDDLYFESEVELGQIINLHAQVNRAFTTSMEVGIKVSCESLKEKKHKTICEAFLTFVALDDNNKKVALPRFSCQTAEERERFSLASERRKLRIQHAKTMKSLLHEYKLSPMDSRARSQSPNKDVVFPSNVVHGGDTKVESVELVLPPHANHHGNTFGGQVMSWMENVASISAGRLCRGFATLRSVDMVYFRGPSTVGDRIVLRSVVNNVFQNSLEVGVRVEAYRYKDGKIGERRHINSAFLTYEVRDESQNNQLLPQFVPEPVDGQRRQKEAAARRKIRFDRRYILSLRRQDRLSVKWNKANAMYLCYGNVTSLTRISSRTDWQVASSTETIVLSTREESGVLSLSATLKLIKPLKVGYVFSVLKSVKARSEWDPLFLSEKLIERISDEDAIYRTVVKNVTSKSENPNDFVLLVSDRKPSSPNEPYQVAIRSVAMKSVPPVEGFSRTEVACAGFVARHQDGICTNVTYYNEMNPKLVSYISSDMAGLSKLHCHILNELHGYLYKNA</sequence>
<protein>
    <submittedName>
        <fullName evidence="11">Acyl-coenzyme A thioesterase 11-like</fullName>
    </submittedName>
</protein>
<evidence type="ECO:0000256" key="6">
    <source>
        <dbReference type="ARBA" id="ARBA00022801"/>
    </source>
</evidence>
<dbReference type="GO" id="GO:0006631">
    <property type="term" value="P:fatty acid metabolic process"/>
    <property type="evidence" value="ECO:0007669"/>
    <property type="project" value="UniProtKB-UniPathway"/>
</dbReference>
<dbReference type="InterPro" id="IPR023393">
    <property type="entry name" value="START-like_dom_sf"/>
</dbReference>
<dbReference type="GO" id="GO:0052816">
    <property type="term" value="F:long-chain fatty acyl-CoA hydrolase activity"/>
    <property type="evidence" value="ECO:0007669"/>
    <property type="project" value="TreeGrafter"/>
</dbReference>
<keyword evidence="8" id="KW-0443">Lipid metabolism</keyword>
<dbReference type="UniPathway" id="UPA00199"/>
<dbReference type="Pfam" id="PF03061">
    <property type="entry name" value="4HBT"/>
    <property type="match status" value="2"/>
</dbReference>
<dbReference type="InterPro" id="IPR002913">
    <property type="entry name" value="START_lipid-bd_dom"/>
</dbReference>
<evidence type="ECO:0000259" key="10">
    <source>
        <dbReference type="PROSITE" id="PS51770"/>
    </source>
</evidence>
<proteinExistence type="evidence at transcript level"/>
<name>A0A6F9D6B2_9ASCI</name>
<keyword evidence="7" id="KW-0276">Fatty acid metabolism</keyword>
<evidence type="ECO:0000256" key="2">
    <source>
        <dbReference type="ARBA" id="ARBA00004496"/>
    </source>
</evidence>
<dbReference type="PROSITE" id="PS50848">
    <property type="entry name" value="START"/>
    <property type="match status" value="1"/>
</dbReference>
<dbReference type="FunFam" id="3.10.129.10:FF:000011">
    <property type="entry name" value="Acyl-coenzyme A thioesterase 11"/>
    <property type="match status" value="1"/>
</dbReference>
<dbReference type="GO" id="GO:0006637">
    <property type="term" value="P:acyl-CoA metabolic process"/>
    <property type="evidence" value="ECO:0007669"/>
    <property type="project" value="TreeGrafter"/>
</dbReference>
<dbReference type="PANTHER" id="PTHR11049">
    <property type="entry name" value="ACYL COENZYME A THIOESTER HYDROLASE"/>
    <property type="match status" value="1"/>
</dbReference>
<keyword evidence="6" id="KW-0378">Hydrolase</keyword>
<dbReference type="Gene3D" id="3.10.129.10">
    <property type="entry name" value="Hotdog Thioesterase"/>
    <property type="match status" value="2"/>
</dbReference>
<comment type="subcellular location">
    <subcellularLocation>
        <location evidence="2">Cytoplasm</location>
    </subcellularLocation>
</comment>
<dbReference type="InterPro" id="IPR033120">
    <property type="entry name" value="HOTDOG_ACOT"/>
</dbReference>
<feature type="domain" description="HotDog ACOT-type" evidence="10">
    <location>
        <begin position="38"/>
        <end position="150"/>
    </location>
</feature>
<gene>
    <name evidence="11" type="primary">Acot11</name>
</gene>
<reference evidence="11" key="1">
    <citation type="submission" date="2020-04" db="EMBL/GenBank/DDBJ databases">
        <authorList>
            <person name="Neveu A P."/>
        </authorList>
    </citation>
    <scope>NUCLEOTIDE SEQUENCE</scope>
    <source>
        <tissue evidence="11">Whole embryo</tissue>
    </source>
</reference>
<dbReference type="GO" id="GO:0005829">
    <property type="term" value="C:cytosol"/>
    <property type="evidence" value="ECO:0007669"/>
    <property type="project" value="TreeGrafter"/>
</dbReference>
<dbReference type="PROSITE" id="PS51770">
    <property type="entry name" value="HOTDOG_ACOT"/>
    <property type="match status" value="2"/>
</dbReference>
<evidence type="ECO:0000256" key="7">
    <source>
        <dbReference type="ARBA" id="ARBA00022832"/>
    </source>
</evidence>
<keyword evidence="5" id="KW-0677">Repeat</keyword>
<dbReference type="InterPro" id="IPR040170">
    <property type="entry name" value="Cytosol_ACT"/>
</dbReference>
<evidence type="ECO:0000256" key="8">
    <source>
        <dbReference type="ARBA" id="ARBA00023098"/>
    </source>
</evidence>
<dbReference type="CDD" id="cd03442">
    <property type="entry name" value="BFIT_BACH"/>
    <property type="match status" value="2"/>
</dbReference>
<keyword evidence="4" id="KW-0963">Cytoplasm</keyword>